<name>A0A9D1GP12_9BACT</name>
<dbReference type="AlphaFoldDB" id="A0A9D1GP12"/>
<proteinExistence type="predicted"/>
<reference evidence="1" key="1">
    <citation type="submission" date="2020-10" db="EMBL/GenBank/DDBJ databases">
        <authorList>
            <person name="Gilroy R."/>
        </authorList>
    </citation>
    <scope>NUCLEOTIDE SEQUENCE</scope>
    <source>
        <strain evidence="1">ChiHecec2B26-709</strain>
    </source>
</reference>
<dbReference type="SUPFAM" id="SSF50969">
    <property type="entry name" value="YVTN repeat-like/Quinoprotein amine dehydrogenase"/>
    <property type="match status" value="1"/>
</dbReference>
<dbReference type="Proteomes" id="UP000886881">
    <property type="component" value="Unassembled WGS sequence"/>
</dbReference>
<gene>
    <name evidence="1" type="ORF">IAC35_03330</name>
</gene>
<evidence type="ECO:0008006" key="3">
    <source>
        <dbReference type="Google" id="ProtNLM"/>
    </source>
</evidence>
<comment type="caution">
    <text evidence="1">The sequence shown here is derived from an EMBL/GenBank/DDBJ whole genome shotgun (WGS) entry which is preliminary data.</text>
</comment>
<dbReference type="EMBL" id="DVLC01000064">
    <property type="protein sequence ID" value="HIT46872.1"/>
    <property type="molecule type" value="Genomic_DNA"/>
</dbReference>
<dbReference type="Pfam" id="PF15869">
    <property type="entry name" value="TolB_like"/>
    <property type="match status" value="1"/>
</dbReference>
<dbReference type="PROSITE" id="PS51257">
    <property type="entry name" value="PROKAR_LIPOPROTEIN"/>
    <property type="match status" value="1"/>
</dbReference>
<organism evidence="1 2">
    <name type="scientific">Candidatus Cryptobacteroides merdipullorum</name>
    <dbReference type="NCBI Taxonomy" id="2840771"/>
    <lineage>
        <taxon>Bacteria</taxon>
        <taxon>Pseudomonadati</taxon>
        <taxon>Bacteroidota</taxon>
        <taxon>Bacteroidia</taxon>
        <taxon>Bacteroidales</taxon>
        <taxon>Candidatus Cryptobacteroides</taxon>
    </lineage>
</organism>
<evidence type="ECO:0000313" key="1">
    <source>
        <dbReference type="EMBL" id="HIT46872.1"/>
    </source>
</evidence>
<protein>
    <recommendedName>
        <fullName evidence="3">6-bladed beta-propeller</fullName>
    </recommendedName>
</protein>
<sequence length="358" mass="41044">MFRLHRTLPMQPLALLLVAACSRHSDREKVLDDFSETVRIAPTDSLDLEQFDIFVPDKVIPYGDWYIVGLFSGNNIVDIINPSTQENIHCFRRGRGPGEILNTGPIQESDGRLFVFDISKQTYYALDVYETVKGRQQILKNILNLHDEDDEKYKNEPLFHTFRLKDLIIATGLFNDGTWIRLVNDNGSVLDGIPLVYFKSTDELSIPQRAAFQLSSFISVRPDGKRGICAMLDCGTFSIFDIDSTCLKERIRKIYYEPKLYPPPGEMISPAHDRSNVRGFFDVASSDDSIYLLYSGRTRETQAELDSECSHLLVYDWEGNPVRRYELEKTINSIYLHEGRIYGTSMHPASKIYVYNLP</sequence>
<reference evidence="1" key="2">
    <citation type="journal article" date="2021" name="PeerJ">
        <title>Extensive microbial diversity within the chicken gut microbiome revealed by metagenomics and culture.</title>
        <authorList>
            <person name="Gilroy R."/>
            <person name="Ravi A."/>
            <person name="Getino M."/>
            <person name="Pursley I."/>
            <person name="Horton D.L."/>
            <person name="Alikhan N.F."/>
            <person name="Baker D."/>
            <person name="Gharbi K."/>
            <person name="Hall N."/>
            <person name="Watson M."/>
            <person name="Adriaenssens E.M."/>
            <person name="Foster-Nyarko E."/>
            <person name="Jarju S."/>
            <person name="Secka A."/>
            <person name="Antonio M."/>
            <person name="Oren A."/>
            <person name="Chaudhuri R.R."/>
            <person name="La Ragione R."/>
            <person name="Hildebrand F."/>
            <person name="Pallen M.J."/>
        </authorList>
    </citation>
    <scope>NUCLEOTIDE SEQUENCE</scope>
    <source>
        <strain evidence="1">ChiHecec2B26-709</strain>
    </source>
</reference>
<accession>A0A9D1GP12</accession>
<dbReference type="InterPro" id="IPR011044">
    <property type="entry name" value="Quino_amine_DH_bsu"/>
</dbReference>
<evidence type="ECO:0000313" key="2">
    <source>
        <dbReference type="Proteomes" id="UP000886881"/>
    </source>
</evidence>